<proteinExistence type="predicted"/>
<accession>A0A934QIS5</accession>
<protein>
    <submittedName>
        <fullName evidence="1">Uncharacterized protein</fullName>
    </submittedName>
</protein>
<gene>
    <name evidence="1" type="ORF">CKO21_09890</name>
</gene>
<comment type="caution">
    <text evidence="1">The sequence shown here is derived from an EMBL/GenBank/DDBJ whole genome shotgun (WGS) entry which is preliminary data.</text>
</comment>
<name>A0A934QIS5_9PROT</name>
<dbReference type="Proteomes" id="UP000778970">
    <property type="component" value="Unassembled WGS sequence"/>
</dbReference>
<sequence>MLSLAVLMAVYDQPLGGAAVRDRMQRLAAPGFDADSAWIDDAIAGLHAAGYLDSDVDEVGREVWRINAMGRDLASELGGRAPGQACDATRTCLLLRLCLDGTMPAHNRRIFVASLLSRNAGSGAQGSEKSPANR</sequence>
<reference evidence="1" key="2">
    <citation type="journal article" date="2020" name="Microorganisms">
        <title>Osmotic Adaptation and Compatible Solute Biosynthesis of Phototrophic Bacteria as Revealed from Genome Analyses.</title>
        <authorList>
            <person name="Imhoff J.F."/>
            <person name="Rahn T."/>
            <person name="Kunzel S."/>
            <person name="Keller A."/>
            <person name="Neulinger S.C."/>
        </authorList>
    </citation>
    <scope>NUCLEOTIDE SEQUENCE</scope>
    <source>
        <strain evidence="1">DSM 9154</strain>
    </source>
</reference>
<dbReference type="EMBL" id="NRRE01000026">
    <property type="protein sequence ID" value="MBK1697554.1"/>
    <property type="molecule type" value="Genomic_DNA"/>
</dbReference>
<evidence type="ECO:0000313" key="1">
    <source>
        <dbReference type="EMBL" id="MBK1697554.1"/>
    </source>
</evidence>
<keyword evidence="2" id="KW-1185">Reference proteome</keyword>
<reference evidence="1" key="1">
    <citation type="submission" date="2017-08" db="EMBL/GenBank/DDBJ databases">
        <authorList>
            <person name="Imhoff J.F."/>
            <person name="Rahn T."/>
            <person name="Kuenzel S."/>
            <person name="Neulinger S.C."/>
        </authorList>
    </citation>
    <scope>NUCLEOTIDE SEQUENCE</scope>
    <source>
        <strain evidence="1">DSM 9154</strain>
    </source>
</reference>
<dbReference type="AlphaFoldDB" id="A0A934QIS5"/>
<evidence type="ECO:0000313" key="2">
    <source>
        <dbReference type="Proteomes" id="UP000778970"/>
    </source>
</evidence>
<organism evidence="1 2">
    <name type="scientific">Rhodovibrio salinarum</name>
    <dbReference type="NCBI Taxonomy" id="1087"/>
    <lineage>
        <taxon>Bacteria</taxon>
        <taxon>Pseudomonadati</taxon>
        <taxon>Pseudomonadota</taxon>
        <taxon>Alphaproteobacteria</taxon>
        <taxon>Rhodospirillales</taxon>
        <taxon>Rhodovibrionaceae</taxon>
        <taxon>Rhodovibrio</taxon>
    </lineage>
</organism>